<dbReference type="AlphaFoldDB" id="A0A1I5E343"/>
<feature type="compositionally biased region" description="Basic residues" evidence="1">
    <location>
        <begin position="7"/>
        <end position="16"/>
    </location>
</feature>
<dbReference type="RefSeq" id="WP_090070474.1">
    <property type="nucleotide sequence ID" value="NZ_FOVR01000003.1"/>
</dbReference>
<dbReference type="OrthoDB" id="9813334at2"/>
<gene>
    <name evidence="2" type="ORF">SAMN04488056_1037</name>
</gene>
<dbReference type="SUPFAM" id="SSF158702">
    <property type="entry name" value="Sec63 N-terminal domain-like"/>
    <property type="match status" value="1"/>
</dbReference>
<dbReference type="STRING" id="655353.SAMN04488056_1037"/>
<dbReference type="Pfam" id="PF14520">
    <property type="entry name" value="HHH_5"/>
    <property type="match status" value="1"/>
</dbReference>
<sequence>MSATAHQARRRKALAARKRDEAREEQAALAGKELKAAYDSVGENGALPSEALNAAVTLEQIMENPTLNGDDIAQARKAFALVMAEIELAGDIEPLPVTSDLTSINGIGPAKATKLMEGGIADLAALASASPEQIEALSIDDDWITEAKALLEGGE</sequence>
<evidence type="ECO:0000313" key="3">
    <source>
        <dbReference type="Proteomes" id="UP000199236"/>
    </source>
</evidence>
<reference evidence="2 3" key="1">
    <citation type="submission" date="2016-10" db="EMBL/GenBank/DDBJ databases">
        <authorList>
            <person name="de Groot N.N."/>
        </authorList>
    </citation>
    <scope>NUCLEOTIDE SEQUENCE [LARGE SCALE GENOMIC DNA]</scope>
    <source>
        <strain evidence="2 3">CGMCC 1.9157</strain>
    </source>
</reference>
<dbReference type="EMBL" id="FOVR01000003">
    <property type="protein sequence ID" value="SFO05959.1"/>
    <property type="molecule type" value="Genomic_DNA"/>
</dbReference>
<name>A0A1I5E343_9HYPH</name>
<evidence type="ECO:0000256" key="1">
    <source>
        <dbReference type="SAM" id="MobiDB-lite"/>
    </source>
</evidence>
<dbReference type="Gene3D" id="1.10.150.20">
    <property type="entry name" value="5' to 3' exonuclease, C-terminal subdomain"/>
    <property type="match status" value="1"/>
</dbReference>
<accession>A0A1I5E343</accession>
<feature type="region of interest" description="Disordered" evidence="1">
    <location>
        <begin position="1"/>
        <end position="27"/>
    </location>
</feature>
<keyword evidence="3" id="KW-1185">Reference proteome</keyword>
<evidence type="ECO:0000313" key="2">
    <source>
        <dbReference type="EMBL" id="SFO05959.1"/>
    </source>
</evidence>
<proteinExistence type="predicted"/>
<organism evidence="2 3">
    <name type="scientific">Cohaesibacter marisflavi</name>
    <dbReference type="NCBI Taxonomy" id="655353"/>
    <lineage>
        <taxon>Bacteria</taxon>
        <taxon>Pseudomonadati</taxon>
        <taxon>Pseudomonadota</taxon>
        <taxon>Alphaproteobacteria</taxon>
        <taxon>Hyphomicrobiales</taxon>
        <taxon>Cohaesibacteraceae</taxon>
    </lineage>
</organism>
<dbReference type="Proteomes" id="UP000199236">
    <property type="component" value="Unassembled WGS sequence"/>
</dbReference>
<protein>
    <submittedName>
        <fullName evidence="2">Helix-hairpin-helix domain-containing protein</fullName>
    </submittedName>
</protein>
<feature type="compositionally biased region" description="Basic and acidic residues" evidence="1">
    <location>
        <begin position="17"/>
        <end position="27"/>
    </location>
</feature>